<dbReference type="GO" id="GO:0008270">
    <property type="term" value="F:zinc ion binding"/>
    <property type="evidence" value="ECO:0007669"/>
    <property type="project" value="UniProtKB-UniRule"/>
</dbReference>
<dbReference type="GO" id="GO:0004817">
    <property type="term" value="F:cysteine-tRNA ligase activity"/>
    <property type="evidence" value="ECO:0007669"/>
    <property type="project" value="UniProtKB-UniRule"/>
</dbReference>
<dbReference type="EMBL" id="RJNW01000001">
    <property type="protein sequence ID" value="RSI88722.1"/>
    <property type="molecule type" value="Genomic_DNA"/>
</dbReference>
<reference evidence="15 16" key="1">
    <citation type="submission" date="2018-11" db="EMBL/GenBank/DDBJ databases">
        <title>Species Designations Belie Phenotypic and Genotypic Heterogeneity in Oral Streptococci.</title>
        <authorList>
            <person name="Velsko I."/>
        </authorList>
    </citation>
    <scope>NUCLEOTIDE SEQUENCE [LARGE SCALE GENOMIC DNA]</scope>
    <source>
        <strain evidence="15 16">KLC01</strain>
    </source>
</reference>
<feature type="domain" description="Cysteinyl-tRNA synthetase class Ia DALR" evidence="14">
    <location>
        <begin position="344"/>
        <end position="398"/>
    </location>
</feature>
<keyword evidence="6 13" id="KW-0479">Metal-binding</keyword>
<feature type="binding site" evidence="13">
    <location>
        <position position="240"/>
    </location>
    <ligand>
        <name>Zn(2+)</name>
        <dbReference type="ChEBI" id="CHEBI:29105"/>
    </ligand>
</feature>
<evidence type="ECO:0000256" key="12">
    <source>
        <dbReference type="ARBA" id="ARBA00047398"/>
    </source>
</evidence>
<dbReference type="InterPro" id="IPR024909">
    <property type="entry name" value="Cys-tRNA/MSH_ligase"/>
</dbReference>
<dbReference type="Gene3D" id="1.20.120.640">
    <property type="entry name" value="Anticodon-binding domain of a subclass of class I aminoacyl-tRNA synthetases"/>
    <property type="match status" value="1"/>
</dbReference>
<dbReference type="EC" id="6.1.1.16" evidence="13"/>
<keyword evidence="4 13" id="KW-0963">Cytoplasm</keyword>
<evidence type="ECO:0000256" key="5">
    <source>
        <dbReference type="ARBA" id="ARBA00022598"/>
    </source>
</evidence>
<dbReference type="Gene3D" id="3.40.50.620">
    <property type="entry name" value="HUPs"/>
    <property type="match status" value="1"/>
</dbReference>
<dbReference type="Pfam" id="PF09190">
    <property type="entry name" value="DALR_2"/>
    <property type="match status" value="1"/>
</dbReference>
<comment type="subunit">
    <text evidence="3 13">Monomer.</text>
</comment>
<evidence type="ECO:0000256" key="3">
    <source>
        <dbReference type="ARBA" id="ARBA00011245"/>
    </source>
</evidence>
<dbReference type="GO" id="GO:0006423">
    <property type="term" value="P:cysteinyl-tRNA aminoacylation"/>
    <property type="evidence" value="ECO:0007669"/>
    <property type="project" value="UniProtKB-UniRule"/>
</dbReference>
<dbReference type="AlphaFoldDB" id="A0A3R9JX29"/>
<comment type="catalytic activity">
    <reaction evidence="12 13">
        <text>tRNA(Cys) + L-cysteine + ATP = L-cysteinyl-tRNA(Cys) + AMP + diphosphate</text>
        <dbReference type="Rhea" id="RHEA:17773"/>
        <dbReference type="Rhea" id="RHEA-COMP:9661"/>
        <dbReference type="Rhea" id="RHEA-COMP:9679"/>
        <dbReference type="ChEBI" id="CHEBI:30616"/>
        <dbReference type="ChEBI" id="CHEBI:33019"/>
        <dbReference type="ChEBI" id="CHEBI:35235"/>
        <dbReference type="ChEBI" id="CHEBI:78442"/>
        <dbReference type="ChEBI" id="CHEBI:78517"/>
        <dbReference type="ChEBI" id="CHEBI:456215"/>
        <dbReference type="EC" id="6.1.1.16"/>
    </reaction>
</comment>
<comment type="similarity">
    <text evidence="2 13">Belongs to the class-I aminoacyl-tRNA synthetase family.</text>
</comment>
<dbReference type="PANTHER" id="PTHR10890:SF3">
    <property type="entry name" value="CYSTEINE--TRNA LIGASE, CYTOPLASMIC"/>
    <property type="match status" value="1"/>
</dbReference>
<evidence type="ECO:0000256" key="2">
    <source>
        <dbReference type="ARBA" id="ARBA00005594"/>
    </source>
</evidence>
<dbReference type="Proteomes" id="UP000278063">
    <property type="component" value="Unassembled WGS sequence"/>
</dbReference>
<feature type="binding site" evidence="13">
    <location>
        <position position="271"/>
    </location>
    <ligand>
        <name>ATP</name>
        <dbReference type="ChEBI" id="CHEBI:30616"/>
    </ligand>
</feature>
<keyword evidence="5 13" id="KW-0436">Ligase</keyword>
<dbReference type="PANTHER" id="PTHR10890">
    <property type="entry name" value="CYSTEINYL-TRNA SYNTHETASE"/>
    <property type="match status" value="1"/>
</dbReference>
<comment type="caution">
    <text evidence="15">The sequence shown here is derived from an EMBL/GenBank/DDBJ whole genome shotgun (WGS) entry which is preliminary data.</text>
</comment>
<feature type="binding site" evidence="13">
    <location>
        <position position="236"/>
    </location>
    <ligand>
        <name>Zn(2+)</name>
        <dbReference type="ChEBI" id="CHEBI:29105"/>
    </ligand>
</feature>
<evidence type="ECO:0000256" key="10">
    <source>
        <dbReference type="ARBA" id="ARBA00022917"/>
    </source>
</evidence>
<dbReference type="InterPro" id="IPR015273">
    <property type="entry name" value="Cys-tRNA-synt_Ia_DALR"/>
</dbReference>
<sequence>MIKIYDTMSRDLREFVPIEDGKVKMYVCGPTVYNYIHVGNARSTVAFDTIRRYFEYRGYEVAYISNFTDVDDKIINRAKEEGITPQEVADKYIAAFRKDVSALGVKRATQHPRVIDFMEAIIDFVRTLVDKGYAYESEGDVYFRVEKSHNYAKLANKTLADLELGASGRTDEETARKENPVDFALWKAAKPGEISWDSPWGPGRPGWHIECSVMSTEILGDTIDIHGGGADLEFPHHTNEIAQSEAKTGKTFANYWMHNGFVNIDNVKMSKSLGNFITVHDALKNLDGQVLRFFFATQHYRKPINFTEKAVRDAETNLKYLKNTYEQPFSGTVDAQELQTFKDKFVAAMDEDFNSANGITVVFEMAKWINSGNYDASVKETLAAMLEVFGIVFVEEVLEYGAVEEVINRFEFNLKNNNTEDAEKKKAALLRRNIVLHETKYGLIWNFTNLINNEINNVIYHIENAGHYLNEQEILTGVPRNRYGRIIEQFLLSYLTNEFPLWTWESGNRMQPDIQGHHGNNRIFIEIAYTKSNKLDSKFVNSMVNITREISNEINPVIVLLLFGSEITSSLEESLNNFTILGAELGVTVIPKLIKLLDFDIESLIQKRQEARANRDFATADQIRDQLAGQGIKLLDTKDGVRWTRD</sequence>
<dbReference type="PRINTS" id="PR00983">
    <property type="entry name" value="TRNASYNTHCYS"/>
</dbReference>
<dbReference type="SUPFAM" id="SSF47323">
    <property type="entry name" value="Anticodon-binding domain of a subclass of class I aminoacyl-tRNA synthetases"/>
    <property type="match status" value="2"/>
</dbReference>
<dbReference type="Gene3D" id="1.20.120.1910">
    <property type="entry name" value="Cysteine-tRNA ligase, C-terminal anti-codon recognition domain"/>
    <property type="match status" value="1"/>
</dbReference>
<keyword evidence="8 13" id="KW-0862">Zinc</keyword>
<dbReference type="SUPFAM" id="SSF52374">
    <property type="entry name" value="Nucleotidylyl transferase"/>
    <property type="match status" value="1"/>
</dbReference>
<dbReference type="HAMAP" id="MF_00041">
    <property type="entry name" value="Cys_tRNA_synth"/>
    <property type="match status" value="1"/>
</dbReference>
<keyword evidence="10 13" id="KW-0648">Protein biosynthesis</keyword>
<evidence type="ECO:0000256" key="1">
    <source>
        <dbReference type="ARBA" id="ARBA00004496"/>
    </source>
</evidence>
<evidence type="ECO:0000256" key="7">
    <source>
        <dbReference type="ARBA" id="ARBA00022741"/>
    </source>
</evidence>
<comment type="subcellular location">
    <subcellularLocation>
        <location evidence="1 13">Cytoplasm</location>
    </subcellularLocation>
</comment>
<dbReference type="CDD" id="cd00672">
    <property type="entry name" value="CysRS_core"/>
    <property type="match status" value="1"/>
</dbReference>
<evidence type="ECO:0000256" key="8">
    <source>
        <dbReference type="ARBA" id="ARBA00022833"/>
    </source>
</evidence>
<dbReference type="Pfam" id="PF23493">
    <property type="entry name" value="CysS_C"/>
    <property type="match status" value="1"/>
</dbReference>
<dbReference type="FunFam" id="3.40.50.620:FF:000130">
    <property type="entry name" value="Cysteine--tRNA ligase"/>
    <property type="match status" value="1"/>
</dbReference>
<evidence type="ECO:0000256" key="6">
    <source>
        <dbReference type="ARBA" id="ARBA00022723"/>
    </source>
</evidence>
<feature type="short sequence motif" description="'KMSKS' region" evidence="13">
    <location>
        <begin position="268"/>
        <end position="272"/>
    </location>
</feature>
<dbReference type="GO" id="GO:0005829">
    <property type="term" value="C:cytosol"/>
    <property type="evidence" value="ECO:0007669"/>
    <property type="project" value="TreeGrafter"/>
</dbReference>
<evidence type="ECO:0000313" key="16">
    <source>
        <dbReference type="Proteomes" id="UP000278063"/>
    </source>
</evidence>
<dbReference type="InterPro" id="IPR056411">
    <property type="entry name" value="CysS_C"/>
</dbReference>
<evidence type="ECO:0000259" key="14">
    <source>
        <dbReference type="SMART" id="SM00840"/>
    </source>
</evidence>
<feature type="binding site" evidence="13">
    <location>
        <position position="28"/>
    </location>
    <ligand>
        <name>Zn(2+)</name>
        <dbReference type="ChEBI" id="CHEBI:29105"/>
    </ligand>
</feature>
<evidence type="ECO:0000256" key="13">
    <source>
        <dbReference type="HAMAP-Rule" id="MF_00041"/>
    </source>
</evidence>
<dbReference type="InterPro" id="IPR014729">
    <property type="entry name" value="Rossmann-like_a/b/a_fold"/>
</dbReference>
<keyword evidence="9 13" id="KW-0067">ATP-binding</keyword>
<keyword evidence="7 13" id="KW-0547">Nucleotide-binding</keyword>
<evidence type="ECO:0000313" key="15">
    <source>
        <dbReference type="EMBL" id="RSI88722.1"/>
    </source>
</evidence>
<dbReference type="InterPro" id="IPR009080">
    <property type="entry name" value="tRNAsynth_Ia_anticodon-bd"/>
</dbReference>
<gene>
    <name evidence="13 15" type="primary">cysS</name>
    <name evidence="15" type="ORF">D8849_03345</name>
</gene>
<dbReference type="InterPro" id="IPR032678">
    <property type="entry name" value="tRNA-synt_1_cat_dom"/>
</dbReference>
<dbReference type="Pfam" id="PF01406">
    <property type="entry name" value="tRNA-synt_1e"/>
    <property type="match status" value="1"/>
</dbReference>
<dbReference type="InterPro" id="IPR015803">
    <property type="entry name" value="Cys-tRNA-ligase"/>
</dbReference>
<evidence type="ECO:0000256" key="4">
    <source>
        <dbReference type="ARBA" id="ARBA00022490"/>
    </source>
</evidence>
<dbReference type="SMART" id="SM00840">
    <property type="entry name" value="DALR_2"/>
    <property type="match status" value="1"/>
</dbReference>
<dbReference type="NCBIfam" id="TIGR00435">
    <property type="entry name" value="cysS"/>
    <property type="match status" value="1"/>
</dbReference>
<accession>A0A3R9JX29</accession>
<comment type="cofactor">
    <cofactor evidence="13">
        <name>Zn(2+)</name>
        <dbReference type="ChEBI" id="CHEBI:29105"/>
    </cofactor>
    <text evidence="13">Binds 1 zinc ion per subunit.</text>
</comment>
<name>A0A3R9JX29_STRMT</name>
<evidence type="ECO:0000256" key="9">
    <source>
        <dbReference type="ARBA" id="ARBA00022840"/>
    </source>
</evidence>
<feature type="binding site" evidence="13">
    <location>
        <position position="211"/>
    </location>
    <ligand>
        <name>Zn(2+)</name>
        <dbReference type="ChEBI" id="CHEBI:29105"/>
    </ligand>
</feature>
<keyword evidence="11 13" id="KW-0030">Aminoacyl-tRNA synthetase</keyword>
<proteinExistence type="inferred from homology"/>
<protein>
    <recommendedName>
        <fullName evidence="13">Cysteine--tRNA ligase</fullName>
        <ecNumber evidence="13">6.1.1.16</ecNumber>
    </recommendedName>
    <alternativeName>
        <fullName evidence="13">Cysteinyl-tRNA synthetase</fullName>
        <shortName evidence="13">CysRS</shortName>
    </alternativeName>
</protein>
<organism evidence="15 16">
    <name type="scientific">Streptococcus mitis</name>
    <dbReference type="NCBI Taxonomy" id="28037"/>
    <lineage>
        <taxon>Bacteria</taxon>
        <taxon>Bacillati</taxon>
        <taxon>Bacillota</taxon>
        <taxon>Bacilli</taxon>
        <taxon>Lactobacillales</taxon>
        <taxon>Streptococcaceae</taxon>
        <taxon>Streptococcus</taxon>
        <taxon>Streptococcus mitis group</taxon>
    </lineage>
</organism>
<feature type="short sequence motif" description="'HIGH' region" evidence="13">
    <location>
        <begin position="30"/>
        <end position="40"/>
    </location>
</feature>
<dbReference type="GO" id="GO:0005524">
    <property type="term" value="F:ATP binding"/>
    <property type="evidence" value="ECO:0007669"/>
    <property type="project" value="UniProtKB-UniRule"/>
</dbReference>
<evidence type="ECO:0000256" key="11">
    <source>
        <dbReference type="ARBA" id="ARBA00023146"/>
    </source>
</evidence>